<reference evidence="8" key="1">
    <citation type="submission" date="2019-11" db="EMBL/GenBank/DDBJ databases">
        <authorList>
            <person name="Liu Y."/>
            <person name="Hou J."/>
            <person name="Li T.-Q."/>
            <person name="Guan C.-H."/>
            <person name="Wu X."/>
            <person name="Wu H.-Z."/>
            <person name="Ling F."/>
            <person name="Zhang R."/>
            <person name="Shi X.-G."/>
            <person name="Ren J.-P."/>
            <person name="Chen E.-F."/>
            <person name="Sun J.-M."/>
        </authorList>
    </citation>
    <scope>NUCLEOTIDE SEQUENCE</scope>
    <source>
        <strain evidence="8">Adult_tree_wgs_1</strain>
        <tissue evidence="8">Leaves</tissue>
    </source>
</reference>
<evidence type="ECO:0000256" key="1">
    <source>
        <dbReference type="ARBA" id="ARBA00007220"/>
    </source>
</evidence>
<evidence type="ECO:0000256" key="6">
    <source>
        <dbReference type="ARBA" id="ARBA00031517"/>
    </source>
</evidence>
<evidence type="ECO:0000313" key="8">
    <source>
        <dbReference type="EMBL" id="KAF7123248.1"/>
    </source>
</evidence>
<dbReference type="GO" id="GO:0004017">
    <property type="term" value="F:AMP kinase activity"/>
    <property type="evidence" value="ECO:0007669"/>
    <property type="project" value="UniProtKB-EC"/>
</dbReference>
<dbReference type="PANTHER" id="PTHR23359">
    <property type="entry name" value="NUCLEOTIDE KINASE"/>
    <property type="match status" value="1"/>
</dbReference>
<dbReference type="HAMAP" id="MF_00235">
    <property type="entry name" value="Adenylate_kinase_Adk"/>
    <property type="match status" value="1"/>
</dbReference>
<dbReference type="GO" id="GO:0005524">
    <property type="term" value="F:ATP binding"/>
    <property type="evidence" value="ECO:0007669"/>
    <property type="project" value="InterPro"/>
</dbReference>
<evidence type="ECO:0000256" key="5">
    <source>
        <dbReference type="ARBA" id="ARBA00022777"/>
    </source>
</evidence>
<dbReference type="CDD" id="cd01428">
    <property type="entry name" value="ADK"/>
    <property type="match status" value="1"/>
</dbReference>
<comment type="caution">
    <text evidence="8">The sequence shown here is derived from an EMBL/GenBank/DDBJ whole genome shotgun (WGS) entry which is preliminary data.</text>
</comment>
<keyword evidence="3 7" id="KW-0808">Transferase</keyword>
<dbReference type="Gene3D" id="3.40.50.300">
    <property type="entry name" value="P-loop containing nucleotide triphosphate hydrolases"/>
    <property type="match status" value="1"/>
</dbReference>
<dbReference type="EC" id="2.7.4.3" evidence="2"/>
<sequence length="237" mass="25937">MAGPAALSVALEDIPSLDLMTELMRRMKCSTKPDKRLILIGKPLRPPGSGKGTQSPIIKDEYCLCHLATGDMLRAAVAAKTPLGNEGQRGYGQGKFNGELVSDDLVVGIIDEAMKKPSCQKGFILDGFPRTVVQAQKLDEMLEKRGVKVDKVLNFAIDDARRRGLLVTGSTLLVVTAEPLIQRKDDTAVVLKSRLEAFHRQTEPVIVYYTKQSSVAHLHAEKPPQDVTTEVQKVFSS</sequence>
<evidence type="ECO:0000256" key="4">
    <source>
        <dbReference type="ARBA" id="ARBA00022741"/>
    </source>
</evidence>
<comment type="similarity">
    <text evidence="1 7">Belongs to the adenylate kinase family.</text>
</comment>
<name>A0A834G1U8_RHOSS</name>
<dbReference type="SUPFAM" id="SSF52540">
    <property type="entry name" value="P-loop containing nucleoside triphosphate hydrolases"/>
    <property type="match status" value="1"/>
</dbReference>
<evidence type="ECO:0000313" key="9">
    <source>
        <dbReference type="Proteomes" id="UP000626092"/>
    </source>
</evidence>
<dbReference type="OrthoDB" id="439792at2759"/>
<evidence type="ECO:0000256" key="3">
    <source>
        <dbReference type="ARBA" id="ARBA00022679"/>
    </source>
</evidence>
<keyword evidence="5 7" id="KW-0418">Kinase</keyword>
<evidence type="ECO:0000256" key="2">
    <source>
        <dbReference type="ARBA" id="ARBA00012955"/>
    </source>
</evidence>
<dbReference type="InterPro" id="IPR027417">
    <property type="entry name" value="P-loop_NTPase"/>
</dbReference>
<dbReference type="EMBL" id="WJXA01000012">
    <property type="protein sequence ID" value="KAF7123248.1"/>
    <property type="molecule type" value="Genomic_DNA"/>
</dbReference>
<dbReference type="PRINTS" id="PR00094">
    <property type="entry name" value="ADENYLTKNASE"/>
</dbReference>
<evidence type="ECO:0000256" key="7">
    <source>
        <dbReference type="RuleBase" id="RU003330"/>
    </source>
</evidence>
<keyword evidence="9" id="KW-1185">Reference proteome</keyword>
<protein>
    <recommendedName>
        <fullName evidence="2">adenylate kinase</fullName>
        <ecNumber evidence="2">2.7.4.3</ecNumber>
    </recommendedName>
    <alternativeName>
        <fullName evidence="6">ATP:AMP phosphotransferase</fullName>
    </alternativeName>
</protein>
<keyword evidence="4" id="KW-0547">Nucleotide-binding</keyword>
<gene>
    <name evidence="8" type="ORF">RHSIM_Rhsim12G0173500</name>
</gene>
<dbReference type="Pfam" id="PF00406">
    <property type="entry name" value="ADK"/>
    <property type="match status" value="1"/>
</dbReference>
<dbReference type="PROSITE" id="PS00113">
    <property type="entry name" value="ADENYLATE_KINASE"/>
    <property type="match status" value="1"/>
</dbReference>
<organism evidence="8 9">
    <name type="scientific">Rhododendron simsii</name>
    <name type="common">Sims's rhododendron</name>
    <dbReference type="NCBI Taxonomy" id="118357"/>
    <lineage>
        <taxon>Eukaryota</taxon>
        <taxon>Viridiplantae</taxon>
        <taxon>Streptophyta</taxon>
        <taxon>Embryophyta</taxon>
        <taxon>Tracheophyta</taxon>
        <taxon>Spermatophyta</taxon>
        <taxon>Magnoliopsida</taxon>
        <taxon>eudicotyledons</taxon>
        <taxon>Gunneridae</taxon>
        <taxon>Pentapetalae</taxon>
        <taxon>asterids</taxon>
        <taxon>Ericales</taxon>
        <taxon>Ericaceae</taxon>
        <taxon>Ericoideae</taxon>
        <taxon>Rhodoreae</taxon>
        <taxon>Rhododendron</taxon>
    </lineage>
</organism>
<proteinExistence type="inferred from homology"/>
<accession>A0A834G1U8</accession>
<dbReference type="InterPro" id="IPR000850">
    <property type="entry name" value="Adenylat/UMP-CMP_kin"/>
</dbReference>
<dbReference type="AlphaFoldDB" id="A0A834G1U8"/>
<dbReference type="Proteomes" id="UP000626092">
    <property type="component" value="Unassembled WGS sequence"/>
</dbReference>
<dbReference type="InterPro" id="IPR033690">
    <property type="entry name" value="Adenylat_kinase_CS"/>
</dbReference>